<dbReference type="RefSeq" id="WP_311359999.1">
    <property type="nucleotide sequence ID" value="NZ_JAVRIE010000001.1"/>
</dbReference>
<dbReference type="InterPro" id="IPR032828">
    <property type="entry name" value="PolyA_RNA-bd"/>
</dbReference>
<dbReference type="Gene3D" id="3.30.460.10">
    <property type="entry name" value="Beta Polymerase, domain 2"/>
    <property type="match status" value="1"/>
</dbReference>
<keyword evidence="5" id="KW-0479">Metal-binding</keyword>
<sequence length="418" mass="47118">MSKEVFTQAKDLSQVYLVGGAVRDKLLCIDSTDNDYVVVGETVENMLALGYLPVGADFPVFLHPKTREEYALARTERKVGVGYAGFVTEADTSVTLEQDLARRDLTINSIAMDSSGQLIDPYNGQQDLKQKILRHTTDAFAEDPVRVLRVARFLARFGPEWTIHPSTVDLMKSMHRAGELQHLVAERVWKEMEKALMEPHPSLFFKTLIDFDLFPELQAMQSVPQPKQHHPEGDVFIHTMLVVQRAADLKFDLMTRFAALTHDFGKPIAYEQQGNLHGHEALGMSVIDAFCERLRVPNKLKAIGTLMSENHTKCHKIKELKPATIHRFMVEKMNALKQPERFLQFVNACICDSQGRGPTLVNRPYPQAQLALGYLAALQAMDNKQIIKEAISLGKTGVELGEYLRNAQIDCLRNTYLA</sequence>
<name>A0AAW8QVX8_9ALTE</name>
<dbReference type="InterPro" id="IPR006674">
    <property type="entry name" value="HD_domain"/>
</dbReference>
<keyword evidence="6" id="KW-0547">Nucleotide-binding</keyword>
<reference evidence="13 14" key="1">
    <citation type="submission" date="2023-09" db="EMBL/GenBank/DDBJ databases">
        <authorList>
            <person name="Rey-Velasco X."/>
        </authorList>
    </citation>
    <scope>NUCLEOTIDE SEQUENCE [LARGE SCALE GENOMIC DNA]</scope>
    <source>
        <strain evidence="13 14">W409</strain>
    </source>
</reference>
<accession>A0AAW8QVX8</accession>
<evidence type="ECO:0000313" key="14">
    <source>
        <dbReference type="Proteomes" id="UP001249020"/>
    </source>
</evidence>
<dbReference type="InterPro" id="IPR043519">
    <property type="entry name" value="NT_sf"/>
</dbReference>
<evidence type="ECO:0000256" key="6">
    <source>
        <dbReference type="ARBA" id="ARBA00022741"/>
    </source>
</evidence>
<dbReference type="PANTHER" id="PTHR47545">
    <property type="entry name" value="MULTIFUNCTIONAL CCA PROTEIN"/>
    <property type="match status" value="1"/>
</dbReference>
<evidence type="ECO:0000256" key="7">
    <source>
        <dbReference type="ARBA" id="ARBA00022800"/>
    </source>
</evidence>
<dbReference type="SUPFAM" id="SSF81891">
    <property type="entry name" value="Poly A polymerase C-terminal region-like"/>
    <property type="match status" value="1"/>
</dbReference>
<keyword evidence="14" id="KW-1185">Reference proteome</keyword>
<keyword evidence="3" id="KW-0819">tRNA processing</keyword>
<dbReference type="CDD" id="cd05398">
    <property type="entry name" value="NT_ClassII-CCAase"/>
    <property type="match status" value="1"/>
</dbReference>
<dbReference type="PROSITE" id="PS51831">
    <property type="entry name" value="HD"/>
    <property type="match status" value="1"/>
</dbReference>
<dbReference type="GO" id="GO:0004810">
    <property type="term" value="F:CCA tRNA nucleotidyltransferase activity"/>
    <property type="evidence" value="ECO:0007669"/>
    <property type="project" value="UniProtKB-EC"/>
</dbReference>
<evidence type="ECO:0000256" key="10">
    <source>
        <dbReference type="ARBA" id="ARBA00022884"/>
    </source>
</evidence>
<organism evidence="13 14">
    <name type="scientific">Brumicola blandensis</name>
    <dbReference type="NCBI Taxonomy" id="3075611"/>
    <lineage>
        <taxon>Bacteria</taxon>
        <taxon>Pseudomonadati</taxon>
        <taxon>Pseudomonadota</taxon>
        <taxon>Gammaproteobacteria</taxon>
        <taxon>Alteromonadales</taxon>
        <taxon>Alteromonadaceae</taxon>
        <taxon>Brumicola</taxon>
    </lineage>
</organism>
<comment type="cofactor">
    <cofactor evidence="1">
        <name>Mg(2+)</name>
        <dbReference type="ChEBI" id="CHEBI:18420"/>
    </cofactor>
</comment>
<dbReference type="GO" id="GO:0001680">
    <property type="term" value="P:tRNA 3'-terminal CCA addition"/>
    <property type="evidence" value="ECO:0007669"/>
    <property type="project" value="InterPro"/>
</dbReference>
<dbReference type="EC" id="3.1.3.-" evidence="13"/>
<dbReference type="SUPFAM" id="SSF81301">
    <property type="entry name" value="Nucleotidyltransferase"/>
    <property type="match status" value="1"/>
</dbReference>
<gene>
    <name evidence="13" type="ORF">RM544_01430</name>
</gene>
<dbReference type="Pfam" id="PF12627">
    <property type="entry name" value="PolyA_pol_RNAbd"/>
    <property type="match status" value="1"/>
</dbReference>
<dbReference type="AlphaFoldDB" id="A0AAW8QVX8"/>
<dbReference type="GO" id="GO:0005524">
    <property type="term" value="F:ATP binding"/>
    <property type="evidence" value="ECO:0007669"/>
    <property type="project" value="UniProtKB-KW"/>
</dbReference>
<dbReference type="GO" id="GO:0042245">
    <property type="term" value="P:RNA repair"/>
    <property type="evidence" value="ECO:0007669"/>
    <property type="project" value="UniProtKB-KW"/>
</dbReference>
<dbReference type="Proteomes" id="UP001249020">
    <property type="component" value="Unassembled WGS sequence"/>
</dbReference>
<dbReference type="EC" id="3.1.4.-" evidence="13"/>
<dbReference type="EC" id="2.7.7.72" evidence="13"/>
<dbReference type="GO" id="GO:0016787">
    <property type="term" value="F:hydrolase activity"/>
    <property type="evidence" value="ECO:0007669"/>
    <property type="project" value="UniProtKB-KW"/>
</dbReference>
<dbReference type="GO" id="GO:0003723">
    <property type="term" value="F:RNA binding"/>
    <property type="evidence" value="ECO:0007669"/>
    <property type="project" value="UniProtKB-KW"/>
</dbReference>
<dbReference type="Gene3D" id="1.10.3090.10">
    <property type="entry name" value="cca-adding enzyme, domain 2"/>
    <property type="match status" value="1"/>
</dbReference>
<dbReference type="PIRSF" id="PIRSF000813">
    <property type="entry name" value="CCA_bact"/>
    <property type="match status" value="1"/>
</dbReference>
<keyword evidence="9" id="KW-0460">Magnesium</keyword>
<keyword evidence="2 11" id="KW-0808">Transferase</keyword>
<dbReference type="NCBIfam" id="NF008137">
    <property type="entry name" value="PRK10885.1"/>
    <property type="match status" value="1"/>
</dbReference>
<dbReference type="GO" id="GO:0046872">
    <property type="term" value="F:metal ion binding"/>
    <property type="evidence" value="ECO:0007669"/>
    <property type="project" value="UniProtKB-KW"/>
</dbReference>
<dbReference type="Pfam" id="PF01966">
    <property type="entry name" value="HD"/>
    <property type="match status" value="1"/>
</dbReference>
<comment type="caution">
    <text evidence="13">The sequence shown here is derived from an EMBL/GenBank/DDBJ whole genome shotgun (WGS) entry which is preliminary data.</text>
</comment>
<keyword evidence="10 11" id="KW-0694">RNA-binding</keyword>
<evidence type="ECO:0000256" key="9">
    <source>
        <dbReference type="ARBA" id="ARBA00022842"/>
    </source>
</evidence>
<evidence type="ECO:0000256" key="3">
    <source>
        <dbReference type="ARBA" id="ARBA00022694"/>
    </source>
</evidence>
<protein>
    <submittedName>
        <fullName evidence="13">Multifunctional CCA addition/repair protein</fullName>
        <ecNumber evidence="13">2.7.7.72</ecNumber>
        <ecNumber evidence="13">3.1.3.-</ecNumber>
        <ecNumber evidence="13">3.1.4.-</ecNumber>
    </submittedName>
</protein>
<comment type="similarity">
    <text evidence="11">Belongs to the tRNA nucleotidyltransferase/poly(A) polymerase family.</text>
</comment>
<evidence type="ECO:0000256" key="11">
    <source>
        <dbReference type="RuleBase" id="RU003953"/>
    </source>
</evidence>
<evidence type="ECO:0000256" key="5">
    <source>
        <dbReference type="ARBA" id="ARBA00022723"/>
    </source>
</evidence>
<evidence type="ECO:0000256" key="1">
    <source>
        <dbReference type="ARBA" id="ARBA00001946"/>
    </source>
</evidence>
<dbReference type="InterPro" id="IPR050124">
    <property type="entry name" value="tRNA_CCA-adding_enzyme"/>
</dbReference>
<dbReference type="InterPro" id="IPR002646">
    <property type="entry name" value="PolA_pol_head_dom"/>
</dbReference>
<proteinExistence type="inferred from homology"/>
<evidence type="ECO:0000256" key="4">
    <source>
        <dbReference type="ARBA" id="ARBA00022695"/>
    </source>
</evidence>
<keyword evidence="4 13" id="KW-0548">Nucleotidyltransferase</keyword>
<dbReference type="InterPro" id="IPR012006">
    <property type="entry name" value="CCA_bact"/>
</dbReference>
<feature type="domain" description="HD" evidence="12">
    <location>
        <begin position="235"/>
        <end position="352"/>
    </location>
</feature>
<evidence type="ECO:0000256" key="8">
    <source>
        <dbReference type="ARBA" id="ARBA00022840"/>
    </source>
</evidence>
<dbReference type="EMBL" id="JAVRIE010000001">
    <property type="protein sequence ID" value="MDT0581187.1"/>
    <property type="molecule type" value="Genomic_DNA"/>
</dbReference>
<evidence type="ECO:0000259" key="12">
    <source>
        <dbReference type="PROSITE" id="PS51831"/>
    </source>
</evidence>
<evidence type="ECO:0000256" key="2">
    <source>
        <dbReference type="ARBA" id="ARBA00022679"/>
    </source>
</evidence>
<evidence type="ECO:0000313" key="13">
    <source>
        <dbReference type="EMBL" id="MDT0581187.1"/>
    </source>
</evidence>
<dbReference type="Pfam" id="PF01743">
    <property type="entry name" value="PolyA_pol"/>
    <property type="match status" value="1"/>
</dbReference>
<keyword evidence="8" id="KW-0067">ATP-binding</keyword>
<dbReference type="PANTHER" id="PTHR47545:SF1">
    <property type="entry name" value="MULTIFUNCTIONAL CCA PROTEIN"/>
    <property type="match status" value="1"/>
</dbReference>
<keyword evidence="7" id="KW-0692">RNA repair</keyword>
<keyword evidence="13" id="KW-0378">Hydrolase</keyword>